<evidence type="ECO:0000256" key="9">
    <source>
        <dbReference type="ARBA" id="ARBA00023319"/>
    </source>
</evidence>
<evidence type="ECO:0000256" key="7">
    <source>
        <dbReference type="ARBA" id="ARBA00023157"/>
    </source>
</evidence>
<evidence type="ECO:0000256" key="10">
    <source>
        <dbReference type="SAM" id="SignalP"/>
    </source>
</evidence>
<dbReference type="FunFam" id="2.60.40.10:FF:000193">
    <property type="entry name" value="Myelin protein zero-like 1 like"/>
    <property type="match status" value="1"/>
</dbReference>
<feature type="signal peptide" evidence="10">
    <location>
        <begin position="1"/>
        <end position="16"/>
    </location>
</feature>
<name>A0A8T3E3K6_9TELE</name>
<keyword evidence="13" id="KW-1185">Reference proteome</keyword>
<dbReference type="InterPro" id="IPR007110">
    <property type="entry name" value="Ig-like_dom"/>
</dbReference>
<proteinExistence type="inferred from homology"/>
<comment type="caution">
    <text evidence="12">The sequence shown here is derived from an EMBL/GenBank/DDBJ whole genome shotgun (WGS) entry which is preliminary data.</text>
</comment>
<evidence type="ECO:0000313" key="13">
    <source>
        <dbReference type="Proteomes" id="UP000829720"/>
    </source>
</evidence>
<gene>
    <name evidence="12" type="ORF">AGOR_G00031590</name>
</gene>
<dbReference type="Proteomes" id="UP000829720">
    <property type="component" value="Unassembled WGS sequence"/>
</dbReference>
<sequence length="241" mass="25953">MILCLVLSLVLGQVSAMQVSTPGDQQVSMGQTVTLQCSFHSSISSSSAVSIDWSFRPQDGGPSFTFFHFSGSVAYPPSQAPFRGRVQWVGNSHRGDASIQLLNTSLSDNGTYTCAVKNPPDVHGAPAHTQLTVTPGGRALRFSDVGVLFILVLIPSSLSTLMHLGRLCCLGNRCCSGGGANQRVPRSPSIALTEGKGPVYRNLTTREKIVLCCNMYLQDPDYDEYYLHSKLHAEPVAESQC</sequence>
<keyword evidence="5" id="KW-1133">Transmembrane helix</keyword>
<comment type="similarity">
    <text evidence="2">Belongs to the myelin P0 protein family.</text>
</comment>
<evidence type="ECO:0000256" key="6">
    <source>
        <dbReference type="ARBA" id="ARBA00023136"/>
    </source>
</evidence>
<dbReference type="SMART" id="SM00409">
    <property type="entry name" value="IG"/>
    <property type="match status" value="1"/>
</dbReference>
<dbReference type="PRINTS" id="PR00213">
    <property type="entry name" value="MYELINP0"/>
</dbReference>
<evidence type="ECO:0000313" key="12">
    <source>
        <dbReference type="EMBL" id="KAI1903862.1"/>
    </source>
</evidence>
<organism evidence="12 13">
    <name type="scientific">Albula goreensis</name>
    <dbReference type="NCBI Taxonomy" id="1534307"/>
    <lineage>
        <taxon>Eukaryota</taxon>
        <taxon>Metazoa</taxon>
        <taxon>Chordata</taxon>
        <taxon>Craniata</taxon>
        <taxon>Vertebrata</taxon>
        <taxon>Euteleostomi</taxon>
        <taxon>Actinopterygii</taxon>
        <taxon>Neopterygii</taxon>
        <taxon>Teleostei</taxon>
        <taxon>Albuliformes</taxon>
        <taxon>Albulidae</taxon>
        <taxon>Albula</taxon>
    </lineage>
</organism>
<evidence type="ECO:0000256" key="3">
    <source>
        <dbReference type="ARBA" id="ARBA00022692"/>
    </source>
</evidence>
<evidence type="ECO:0000256" key="5">
    <source>
        <dbReference type="ARBA" id="ARBA00022989"/>
    </source>
</evidence>
<protein>
    <recommendedName>
        <fullName evidence="11">Ig-like domain-containing protein</fullName>
    </recommendedName>
</protein>
<dbReference type="InterPro" id="IPR013106">
    <property type="entry name" value="Ig_V-set"/>
</dbReference>
<dbReference type="PANTHER" id="PTHR13869">
    <property type="entry name" value="MYELIN P0 RELATED"/>
    <property type="match status" value="1"/>
</dbReference>
<evidence type="ECO:0000256" key="8">
    <source>
        <dbReference type="ARBA" id="ARBA00023180"/>
    </source>
</evidence>
<dbReference type="InterPro" id="IPR000920">
    <property type="entry name" value="Myelin_P0-rel"/>
</dbReference>
<evidence type="ECO:0000256" key="1">
    <source>
        <dbReference type="ARBA" id="ARBA00004479"/>
    </source>
</evidence>
<keyword evidence="4 10" id="KW-0732">Signal</keyword>
<dbReference type="InterPro" id="IPR036179">
    <property type="entry name" value="Ig-like_dom_sf"/>
</dbReference>
<dbReference type="Pfam" id="PF07686">
    <property type="entry name" value="V-set"/>
    <property type="match status" value="1"/>
</dbReference>
<dbReference type="EMBL" id="JAERUA010000002">
    <property type="protein sequence ID" value="KAI1903862.1"/>
    <property type="molecule type" value="Genomic_DNA"/>
</dbReference>
<dbReference type="SUPFAM" id="SSF48726">
    <property type="entry name" value="Immunoglobulin"/>
    <property type="match status" value="1"/>
</dbReference>
<dbReference type="PROSITE" id="PS50835">
    <property type="entry name" value="IG_LIKE"/>
    <property type="match status" value="1"/>
</dbReference>
<evidence type="ECO:0000256" key="4">
    <source>
        <dbReference type="ARBA" id="ARBA00022729"/>
    </source>
</evidence>
<dbReference type="AlphaFoldDB" id="A0A8T3E3K6"/>
<reference evidence="12" key="1">
    <citation type="submission" date="2021-01" db="EMBL/GenBank/DDBJ databases">
        <authorList>
            <person name="Zahm M."/>
            <person name="Roques C."/>
            <person name="Cabau C."/>
            <person name="Klopp C."/>
            <person name="Donnadieu C."/>
            <person name="Jouanno E."/>
            <person name="Lampietro C."/>
            <person name="Louis A."/>
            <person name="Herpin A."/>
            <person name="Echchiki A."/>
            <person name="Berthelot C."/>
            <person name="Parey E."/>
            <person name="Roest-Crollius H."/>
            <person name="Braasch I."/>
            <person name="Postlethwait J."/>
            <person name="Bobe J."/>
            <person name="Montfort J."/>
            <person name="Bouchez O."/>
            <person name="Begum T."/>
            <person name="Mejri S."/>
            <person name="Adams A."/>
            <person name="Chen W.-J."/>
            <person name="Guiguen Y."/>
        </authorList>
    </citation>
    <scope>NUCLEOTIDE SEQUENCE</scope>
    <source>
        <tissue evidence="12">Blood</tissue>
    </source>
</reference>
<dbReference type="Gene3D" id="2.60.40.10">
    <property type="entry name" value="Immunoglobulins"/>
    <property type="match status" value="1"/>
</dbReference>
<dbReference type="GO" id="GO:0005886">
    <property type="term" value="C:plasma membrane"/>
    <property type="evidence" value="ECO:0007669"/>
    <property type="project" value="TreeGrafter"/>
</dbReference>
<keyword evidence="8" id="KW-0325">Glycoprotein</keyword>
<keyword evidence="7" id="KW-1015">Disulfide bond</keyword>
<dbReference type="OrthoDB" id="8737888at2759"/>
<dbReference type="PANTHER" id="PTHR13869:SF20">
    <property type="entry name" value="MYELIN PROTEIN ZERO-LIKE PROTEIN 3"/>
    <property type="match status" value="1"/>
</dbReference>
<dbReference type="SMART" id="SM00406">
    <property type="entry name" value="IGv"/>
    <property type="match status" value="1"/>
</dbReference>
<dbReference type="InterPro" id="IPR003599">
    <property type="entry name" value="Ig_sub"/>
</dbReference>
<keyword evidence="9" id="KW-0393">Immunoglobulin domain</keyword>
<evidence type="ECO:0000256" key="2">
    <source>
        <dbReference type="ARBA" id="ARBA00007180"/>
    </source>
</evidence>
<dbReference type="InterPro" id="IPR013783">
    <property type="entry name" value="Ig-like_fold"/>
</dbReference>
<accession>A0A8T3E3K6</accession>
<keyword evidence="3" id="KW-0812">Transmembrane</keyword>
<comment type="subcellular location">
    <subcellularLocation>
        <location evidence="1">Membrane</location>
        <topology evidence="1">Single-pass type I membrane protein</topology>
    </subcellularLocation>
</comment>
<keyword evidence="6" id="KW-0472">Membrane</keyword>
<feature type="domain" description="Ig-like" evidence="11">
    <location>
        <begin position="12"/>
        <end position="132"/>
    </location>
</feature>
<feature type="chain" id="PRO_5035807911" description="Ig-like domain-containing protein" evidence="10">
    <location>
        <begin position="17"/>
        <end position="241"/>
    </location>
</feature>
<evidence type="ECO:0000259" key="11">
    <source>
        <dbReference type="PROSITE" id="PS50835"/>
    </source>
</evidence>